<reference evidence="9 10" key="1">
    <citation type="submission" date="2017-03" db="EMBL/GenBank/DDBJ databases">
        <authorList>
            <person name="Afonso C.L."/>
            <person name="Miller P.J."/>
            <person name="Scott M.A."/>
            <person name="Spackman E."/>
            <person name="Goraichik I."/>
            <person name="Dimitrov K.M."/>
            <person name="Suarez D.L."/>
            <person name="Swayne D.E."/>
        </authorList>
    </citation>
    <scope>NUCLEOTIDE SEQUENCE [LARGE SCALE GENOMIC DNA]</scope>
    <source>
        <strain evidence="9 10">CECT 7691</strain>
    </source>
</reference>
<sequence>MSGIIIGLFLVIAIFGVPLAFALGIAGFAGLVIADLPLRILAQRAMFSVNSFPLMAIPFFMLAGELMVSGGIIGRLIDFANILIGRVRGGLAQVTVGAGMGMASVSGAAIADATALTSVLYRPVAKQYNGPFAAAVIAASANLGPILPPSTAMIIYATLAPGVSVRSLFMAGVIPGLMIGVLMMLTIAIIAHRRGLPLTGDRLTLVRLVRGFWTALPVLLLPVIVIGGIVGGMFTATEGGAIAVVYSLVVGLFVTRTLKLADLPGCLLRSAITTAIIGVIIAFAATITYLFTIDLLPQRLADFALAFTDSRVIFLVFMMGALMIVGMFLEPNAAYVMLVPVLAPLASEFGVDPLHFAILFVLNMVVGLLTPPVGTLLFVVSAMTEVRIGELVRELLPFIGIQYGVMLACLFLPPLALWLPGMLS</sequence>
<keyword evidence="6 7" id="KW-0472">Membrane</keyword>
<keyword evidence="5 7" id="KW-1133">Transmembrane helix</keyword>
<feature type="transmembrane region" description="Helical" evidence="7">
    <location>
        <begin position="54"/>
        <end position="77"/>
    </location>
</feature>
<evidence type="ECO:0000256" key="1">
    <source>
        <dbReference type="ARBA" id="ARBA00004429"/>
    </source>
</evidence>
<dbReference type="RefSeq" id="WP_085885185.1">
    <property type="nucleotide sequence ID" value="NZ_FWFR01000004.1"/>
</dbReference>
<dbReference type="PIRSF" id="PIRSF006066">
    <property type="entry name" value="HI0050"/>
    <property type="match status" value="1"/>
</dbReference>
<feature type="domain" description="TRAP C4-dicarboxylate transport system permease DctM subunit" evidence="8">
    <location>
        <begin position="7"/>
        <end position="414"/>
    </location>
</feature>
<organism evidence="9 10">
    <name type="scientific">Oceanibacterium hippocampi</name>
    <dbReference type="NCBI Taxonomy" id="745714"/>
    <lineage>
        <taxon>Bacteria</taxon>
        <taxon>Pseudomonadati</taxon>
        <taxon>Pseudomonadota</taxon>
        <taxon>Alphaproteobacteria</taxon>
        <taxon>Sneathiellales</taxon>
        <taxon>Sneathiellaceae</taxon>
        <taxon>Oceanibacterium</taxon>
    </lineage>
</organism>
<comment type="subunit">
    <text evidence="7">The complex comprises the extracytoplasmic solute receptor protein and the two transmembrane proteins.</text>
</comment>
<feature type="transmembrane region" description="Helical" evidence="7">
    <location>
        <begin position="97"/>
        <end position="120"/>
    </location>
</feature>
<feature type="transmembrane region" description="Helical" evidence="7">
    <location>
        <begin position="395"/>
        <end position="419"/>
    </location>
</feature>
<keyword evidence="4 7" id="KW-0812">Transmembrane</keyword>
<dbReference type="EMBL" id="FWFR01000004">
    <property type="protein sequence ID" value="SLN75312.1"/>
    <property type="molecule type" value="Genomic_DNA"/>
</dbReference>
<keyword evidence="10" id="KW-1185">Reference proteome</keyword>
<dbReference type="InParanoid" id="A0A1Y5U087"/>
<evidence type="ECO:0000313" key="9">
    <source>
        <dbReference type="EMBL" id="SLN75312.1"/>
    </source>
</evidence>
<name>A0A1Y5U087_9PROT</name>
<comment type="subcellular location">
    <subcellularLocation>
        <location evidence="1 7">Cell inner membrane</location>
        <topology evidence="1 7">Multi-pass membrane protein</topology>
    </subcellularLocation>
</comment>
<feature type="transmembrane region" description="Helical" evidence="7">
    <location>
        <begin position="270"/>
        <end position="292"/>
    </location>
</feature>
<dbReference type="AlphaFoldDB" id="A0A1Y5U087"/>
<feature type="transmembrane region" description="Helical" evidence="7">
    <location>
        <begin position="168"/>
        <end position="191"/>
    </location>
</feature>
<dbReference type="GO" id="GO:0022857">
    <property type="term" value="F:transmembrane transporter activity"/>
    <property type="evidence" value="ECO:0007669"/>
    <property type="project" value="UniProtKB-UniRule"/>
</dbReference>
<evidence type="ECO:0000256" key="7">
    <source>
        <dbReference type="RuleBase" id="RU369079"/>
    </source>
</evidence>
<dbReference type="GO" id="GO:0005886">
    <property type="term" value="C:plasma membrane"/>
    <property type="evidence" value="ECO:0007669"/>
    <property type="project" value="UniProtKB-SubCell"/>
</dbReference>
<dbReference type="NCBIfam" id="TIGR00786">
    <property type="entry name" value="dctM"/>
    <property type="match status" value="1"/>
</dbReference>
<evidence type="ECO:0000256" key="3">
    <source>
        <dbReference type="ARBA" id="ARBA00022519"/>
    </source>
</evidence>
<gene>
    <name evidence="9" type="primary">siaT_29</name>
    <name evidence="9" type="ORF">OCH7691_03837</name>
</gene>
<feature type="transmembrane region" description="Helical" evidence="7">
    <location>
        <begin position="312"/>
        <end position="329"/>
    </location>
</feature>
<evidence type="ECO:0000256" key="4">
    <source>
        <dbReference type="ARBA" id="ARBA00022692"/>
    </source>
</evidence>
<keyword evidence="7" id="KW-0813">Transport</keyword>
<protein>
    <recommendedName>
        <fullName evidence="7">TRAP transporter large permease protein</fullName>
    </recommendedName>
</protein>
<dbReference type="Pfam" id="PF06808">
    <property type="entry name" value="DctM"/>
    <property type="match status" value="1"/>
</dbReference>
<dbReference type="OrthoDB" id="7350150at2"/>
<keyword evidence="2" id="KW-1003">Cell membrane</keyword>
<feature type="transmembrane region" description="Helical" evidence="7">
    <location>
        <begin position="240"/>
        <end position="258"/>
    </location>
</feature>
<feature type="transmembrane region" description="Helical" evidence="7">
    <location>
        <begin position="357"/>
        <end position="383"/>
    </location>
</feature>
<feature type="transmembrane region" description="Helical" evidence="7">
    <location>
        <begin position="132"/>
        <end position="156"/>
    </location>
</feature>
<proteinExistence type="inferred from homology"/>
<evidence type="ECO:0000256" key="5">
    <source>
        <dbReference type="ARBA" id="ARBA00022989"/>
    </source>
</evidence>
<keyword evidence="3 7" id="KW-0997">Cell inner membrane</keyword>
<evidence type="ECO:0000256" key="6">
    <source>
        <dbReference type="ARBA" id="ARBA00023136"/>
    </source>
</evidence>
<evidence type="ECO:0000259" key="8">
    <source>
        <dbReference type="Pfam" id="PF06808"/>
    </source>
</evidence>
<accession>A0A1Y5U087</accession>
<evidence type="ECO:0000313" key="10">
    <source>
        <dbReference type="Proteomes" id="UP000193200"/>
    </source>
</evidence>
<evidence type="ECO:0000256" key="2">
    <source>
        <dbReference type="ARBA" id="ARBA00022475"/>
    </source>
</evidence>
<comment type="function">
    <text evidence="7">Part of the tripartite ATP-independent periplasmic (TRAP) transport system.</text>
</comment>
<comment type="similarity">
    <text evidence="7">Belongs to the TRAP transporter large permease family.</text>
</comment>
<dbReference type="PANTHER" id="PTHR33362">
    <property type="entry name" value="SIALIC ACID TRAP TRANSPORTER PERMEASE PROTEIN SIAT-RELATED"/>
    <property type="match status" value="1"/>
</dbReference>
<dbReference type="InterPro" id="IPR004681">
    <property type="entry name" value="TRAP_DctM"/>
</dbReference>
<feature type="transmembrane region" description="Helical" evidence="7">
    <location>
        <begin position="6"/>
        <end position="33"/>
    </location>
</feature>
<dbReference type="Proteomes" id="UP000193200">
    <property type="component" value="Unassembled WGS sequence"/>
</dbReference>
<dbReference type="InterPro" id="IPR010656">
    <property type="entry name" value="DctM"/>
</dbReference>
<feature type="transmembrane region" description="Helical" evidence="7">
    <location>
        <begin position="212"/>
        <end position="234"/>
    </location>
</feature>